<organism evidence="1 2">
    <name type="scientific">Leptospira noguchii</name>
    <dbReference type="NCBI Taxonomy" id="28182"/>
    <lineage>
        <taxon>Bacteria</taxon>
        <taxon>Pseudomonadati</taxon>
        <taxon>Spirochaetota</taxon>
        <taxon>Spirochaetia</taxon>
        <taxon>Leptospirales</taxon>
        <taxon>Leptospiraceae</taxon>
        <taxon>Leptospira</taxon>
    </lineage>
</organism>
<name>M6V9G8_9LEPT</name>
<reference evidence="1 2" key="1">
    <citation type="submission" date="2013-01" db="EMBL/GenBank/DDBJ databases">
        <authorList>
            <person name="Harkins D.M."/>
            <person name="Durkin A.S."/>
            <person name="Brinkac L.M."/>
            <person name="Haft D.H."/>
            <person name="Selengut J.D."/>
            <person name="Sanka R."/>
            <person name="DePew J."/>
            <person name="Purushe J."/>
            <person name="Matthias M.A."/>
            <person name="Vinetz J.M."/>
            <person name="Sutton G.G."/>
            <person name="Nierman W.C."/>
            <person name="Fouts D.E."/>
        </authorList>
    </citation>
    <scope>NUCLEOTIDE SEQUENCE [LARGE SCALE GENOMIC DNA]</scope>
    <source>
        <strain evidence="1 2">HAI1536</strain>
    </source>
</reference>
<dbReference type="Proteomes" id="UP000012112">
    <property type="component" value="Unassembled WGS sequence"/>
</dbReference>
<dbReference type="EMBL" id="AKWD02000068">
    <property type="protein sequence ID" value="EMO51696.1"/>
    <property type="molecule type" value="Genomic_DNA"/>
</dbReference>
<sequence>MGNYDKTHVKSYKIDIISRNYRIYFITTKSKKIKFCMKL</sequence>
<evidence type="ECO:0000313" key="1">
    <source>
        <dbReference type="EMBL" id="EMO51696.1"/>
    </source>
</evidence>
<dbReference type="AlphaFoldDB" id="M6V9G8"/>
<proteinExistence type="predicted"/>
<comment type="caution">
    <text evidence="1">The sequence shown here is derived from an EMBL/GenBank/DDBJ whole genome shotgun (WGS) entry which is preliminary data.</text>
</comment>
<evidence type="ECO:0000313" key="2">
    <source>
        <dbReference type="Proteomes" id="UP000012112"/>
    </source>
</evidence>
<accession>M6V9G8</accession>
<protein>
    <submittedName>
        <fullName evidence="1">Uncharacterized protein</fullName>
    </submittedName>
</protein>
<gene>
    <name evidence="1" type="ORF">LEP1GSC172_3233</name>
</gene>